<dbReference type="Gene3D" id="3.40.50.1820">
    <property type="entry name" value="alpha/beta hydrolase"/>
    <property type="match status" value="1"/>
</dbReference>
<protein>
    <submittedName>
        <fullName evidence="1">Lysophospholipase, alpha-beta hydrolase superfamily</fullName>
    </submittedName>
</protein>
<dbReference type="Proteomes" id="UP000192980">
    <property type="component" value="Unassembled WGS sequence"/>
</dbReference>
<dbReference type="RefSeq" id="WP_085474191.1">
    <property type="nucleotide sequence ID" value="NZ_CP038029.1"/>
</dbReference>
<dbReference type="Pfam" id="PF12146">
    <property type="entry name" value="Hydrolase_4"/>
    <property type="match status" value="1"/>
</dbReference>
<dbReference type="SUPFAM" id="SSF53474">
    <property type="entry name" value="alpha/beta-Hydrolases"/>
    <property type="match status" value="1"/>
</dbReference>
<proteinExistence type="predicted"/>
<dbReference type="OrthoDB" id="9801217at2"/>
<dbReference type="GO" id="GO:0016787">
    <property type="term" value="F:hydrolase activity"/>
    <property type="evidence" value="ECO:0007669"/>
    <property type="project" value="UniProtKB-KW"/>
</dbReference>
<evidence type="ECO:0000313" key="2">
    <source>
        <dbReference type="Proteomes" id="UP000192980"/>
    </source>
</evidence>
<dbReference type="STRING" id="561061.SAMN05660862_3513"/>
<keyword evidence="2" id="KW-1185">Reference proteome</keyword>
<accession>A0A1X7L2K7</accession>
<gene>
    <name evidence="1" type="ORF">SAMN05660862_3513</name>
</gene>
<dbReference type="EMBL" id="FXAU01000007">
    <property type="protein sequence ID" value="SMG47877.1"/>
    <property type="molecule type" value="Genomic_DNA"/>
</dbReference>
<name>A0A1X7L2K7_9SPHI</name>
<dbReference type="PANTHER" id="PTHR11614">
    <property type="entry name" value="PHOSPHOLIPASE-RELATED"/>
    <property type="match status" value="1"/>
</dbReference>
<sequence length="320" mass="36855">METETYAFQEDILGYPYEQARLDLPDDYEGSVHAVLVRKKAPLESKKAVLYVHGYIDYFFQTEMADQFNMHGYHFYALDLRKYGRAHLSHQGYYRVRNLKEYDEEINRSLAIMKQEGHDSVILCGHSTGGLVLTYFAARHPNHPLVKGLWCNSPFYDFNVGSLTKTIGIPLVSALATLFPNLPIPNGMNAQYAKSLHQEHKGEWNFDLTWKPLDYTYSDASFIRAVHQAQRYIQQGVHLTVPTLIMHGAQSSFSKKWDKHSQSSDLVLNVRDIARYANKLKGDITILPIENGIHDLVLSKEEVRTQVYLALFAWLRKKEL</sequence>
<reference evidence="1 2" key="1">
    <citation type="submission" date="2017-04" db="EMBL/GenBank/DDBJ databases">
        <authorList>
            <person name="Afonso C.L."/>
            <person name="Miller P.J."/>
            <person name="Scott M.A."/>
            <person name="Spackman E."/>
            <person name="Goraichik I."/>
            <person name="Dimitrov K.M."/>
            <person name="Suarez D.L."/>
            <person name="Swayne D.E."/>
        </authorList>
    </citation>
    <scope>NUCLEOTIDE SEQUENCE [LARGE SCALE GENOMIC DNA]</scope>
    <source>
        <strain evidence="1 2">DSM 22418</strain>
    </source>
</reference>
<dbReference type="InterPro" id="IPR022742">
    <property type="entry name" value="Hydrolase_4"/>
</dbReference>
<organism evidence="1 2">
    <name type="scientific">Sphingobacterium psychroaquaticum</name>
    <dbReference type="NCBI Taxonomy" id="561061"/>
    <lineage>
        <taxon>Bacteria</taxon>
        <taxon>Pseudomonadati</taxon>
        <taxon>Bacteroidota</taxon>
        <taxon>Sphingobacteriia</taxon>
        <taxon>Sphingobacteriales</taxon>
        <taxon>Sphingobacteriaceae</taxon>
        <taxon>Sphingobacterium</taxon>
    </lineage>
</organism>
<evidence type="ECO:0000313" key="1">
    <source>
        <dbReference type="EMBL" id="SMG47877.1"/>
    </source>
</evidence>
<dbReference type="InterPro" id="IPR029058">
    <property type="entry name" value="AB_hydrolase_fold"/>
</dbReference>
<dbReference type="InterPro" id="IPR051044">
    <property type="entry name" value="MAG_DAG_Lipase"/>
</dbReference>
<keyword evidence="1" id="KW-0378">Hydrolase</keyword>
<dbReference type="AlphaFoldDB" id="A0A1X7L2K7"/>